<dbReference type="Gene3D" id="3.10.350.10">
    <property type="entry name" value="LysM domain"/>
    <property type="match status" value="2"/>
</dbReference>
<dbReference type="InterPro" id="IPR018392">
    <property type="entry name" value="LysM"/>
</dbReference>
<feature type="domain" description="LysM" evidence="3">
    <location>
        <begin position="173"/>
        <end position="218"/>
    </location>
</feature>
<dbReference type="CDD" id="cd00118">
    <property type="entry name" value="LysM"/>
    <property type="match status" value="2"/>
</dbReference>
<dbReference type="SMART" id="SM00257">
    <property type="entry name" value="LysM"/>
    <property type="match status" value="2"/>
</dbReference>
<organism evidence="4">
    <name type="scientific">Bellilinea caldifistulae</name>
    <dbReference type="NCBI Taxonomy" id="360411"/>
    <lineage>
        <taxon>Bacteria</taxon>
        <taxon>Bacillati</taxon>
        <taxon>Chloroflexota</taxon>
        <taxon>Anaerolineae</taxon>
        <taxon>Anaerolineales</taxon>
        <taxon>Anaerolineaceae</taxon>
        <taxon>Bellilinea</taxon>
    </lineage>
</organism>
<evidence type="ECO:0000259" key="3">
    <source>
        <dbReference type="PROSITE" id="PS51782"/>
    </source>
</evidence>
<keyword evidence="2" id="KW-0732">Signal</keyword>
<dbReference type="PROSITE" id="PS51782">
    <property type="entry name" value="LYSM"/>
    <property type="match status" value="2"/>
</dbReference>
<dbReference type="PROSITE" id="PS51257">
    <property type="entry name" value="PROKAR_LIPOPROTEIN"/>
    <property type="match status" value="1"/>
</dbReference>
<dbReference type="AlphaFoldDB" id="A0A7C4Q3Y3"/>
<evidence type="ECO:0000256" key="1">
    <source>
        <dbReference type="SAM" id="MobiDB-lite"/>
    </source>
</evidence>
<gene>
    <name evidence="4" type="ORF">ENT17_08940</name>
</gene>
<comment type="caution">
    <text evidence="4">The sequence shown here is derived from an EMBL/GenBank/DDBJ whole genome shotgun (WGS) entry which is preliminary data.</text>
</comment>
<feature type="signal peptide" evidence="2">
    <location>
        <begin position="1"/>
        <end position="22"/>
    </location>
</feature>
<sequence>MKMKKNLFVVALISILVVVSMAACTRSATTKQPGEATATSEIPFPIATVDPNQRLTEIVQQTQAAQQPTAQPQETTPQEPGEATPIIVVTDTPVPQPTTTLPVLPTLSRPETYTLQKGEWPICIARRYNLDLNAFFSANNLNMNSRPAEGTVLKIPATGTWSSGPRALKAHPADYTVKAGDTIYSIACDFGDVDPMAIAFANNLQPPYTLKVGDVIRIP</sequence>
<feature type="chain" id="PRO_5027788153" evidence="2">
    <location>
        <begin position="23"/>
        <end position="219"/>
    </location>
</feature>
<feature type="domain" description="LysM" evidence="3">
    <location>
        <begin position="111"/>
        <end position="155"/>
    </location>
</feature>
<protein>
    <submittedName>
        <fullName evidence="4">LysM domain-containing protein</fullName>
    </submittedName>
</protein>
<proteinExistence type="predicted"/>
<dbReference type="PANTHER" id="PTHR33734:SF22">
    <property type="entry name" value="MEMBRANE-BOUND LYTIC MUREIN TRANSGLYCOSYLASE D"/>
    <property type="match status" value="1"/>
</dbReference>
<accession>A0A7C4Q3Y3</accession>
<name>A0A7C4Q3Y3_9CHLR</name>
<feature type="region of interest" description="Disordered" evidence="1">
    <location>
        <begin position="61"/>
        <end position="81"/>
    </location>
</feature>
<dbReference type="SUPFAM" id="SSF54106">
    <property type="entry name" value="LysM domain"/>
    <property type="match status" value="2"/>
</dbReference>
<dbReference type="Pfam" id="PF01476">
    <property type="entry name" value="LysM"/>
    <property type="match status" value="2"/>
</dbReference>
<reference evidence="4" key="1">
    <citation type="journal article" date="2020" name="mSystems">
        <title>Genome- and Community-Level Interaction Insights into Carbon Utilization and Element Cycling Functions of Hydrothermarchaeota in Hydrothermal Sediment.</title>
        <authorList>
            <person name="Zhou Z."/>
            <person name="Liu Y."/>
            <person name="Xu W."/>
            <person name="Pan J."/>
            <person name="Luo Z.H."/>
            <person name="Li M."/>
        </authorList>
    </citation>
    <scope>NUCLEOTIDE SEQUENCE [LARGE SCALE GENOMIC DNA]</scope>
    <source>
        <strain evidence="4">SpSt-556</strain>
    </source>
</reference>
<evidence type="ECO:0000256" key="2">
    <source>
        <dbReference type="SAM" id="SignalP"/>
    </source>
</evidence>
<dbReference type="InterPro" id="IPR036779">
    <property type="entry name" value="LysM_dom_sf"/>
</dbReference>
<evidence type="ECO:0000313" key="4">
    <source>
        <dbReference type="EMBL" id="HGS87730.1"/>
    </source>
</evidence>
<dbReference type="EMBL" id="DSXR01000091">
    <property type="protein sequence ID" value="HGS87730.1"/>
    <property type="molecule type" value="Genomic_DNA"/>
</dbReference>
<dbReference type="PANTHER" id="PTHR33734">
    <property type="entry name" value="LYSM DOMAIN-CONTAINING GPI-ANCHORED PROTEIN 2"/>
    <property type="match status" value="1"/>
</dbReference>